<reference evidence="2 3" key="1">
    <citation type="submission" date="2023-04" db="EMBL/GenBank/DDBJ databases">
        <title>Genome of Basidiobolus ranarum AG-B5.</title>
        <authorList>
            <person name="Stajich J.E."/>
            <person name="Carter-House D."/>
            <person name="Gryganskyi A."/>
        </authorList>
    </citation>
    <scope>NUCLEOTIDE SEQUENCE [LARGE SCALE GENOMIC DNA]</scope>
    <source>
        <strain evidence="2 3">AG-B5</strain>
    </source>
</reference>
<evidence type="ECO:0000313" key="2">
    <source>
        <dbReference type="EMBL" id="KAK9753835.1"/>
    </source>
</evidence>
<name>A0ABR2WCS7_9FUNG</name>
<evidence type="ECO:0000313" key="3">
    <source>
        <dbReference type="Proteomes" id="UP001479436"/>
    </source>
</evidence>
<keyword evidence="3" id="KW-1185">Reference proteome</keyword>
<sequence length="66" mass="6674">MLASINVAAPSIDSWSLAEPLTPTKDSLTLEIPPNYRTEKFQSRNYAHADAGAGAGADGGGGAGGE</sequence>
<gene>
    <name evidence="2" type="ORF">K7432_017919</name>
</gene>
<evidence type="ECO:0000256" key="1">
    <source>
        <dbReference type="SAM" id="MobiDB-lite"/>
    </source>
</evidence>
<accession>A0ABR2WCS7</accession>
<protein>
    <submittedName>
        <fullName evidence="2">Uncharacterized protein</fullName>
    </submittedName>
</protein>
<dbReference type="EMBL" id="JASJQH010004653">
    <property type="protein sequence ID" value="KAK9753835.1"/>
    <property type="molecule type" value="Genomic_DNA"/>
</dbReference>
<organism evidence="2 3">
    <name type="scientific">Basidiobolus ranarum</name>
    <dbReference type="NCBI Taxonomy" id="34480"/>
    <lineage>
        <taxon>Eukaryota</taxon>
        <taxon>Fungi</taxon>
        <taxon>Fungi incertae sedis</taxon>
        <taxon>Zoopagomycota</taxon>
        <taxon>Entomophthoromycotina</taxon>
        <taxon>Basidiobolomycetes</taxon>
        <taxon>Basidiobolales</taxon>
        <taxon>Basidiobolaceae</taxon>
        <taxon>Basidiobolus</taxon>
    </lineage>
</organism>
<comment type="caution">
    <text evidence="2">The sequence shown here is derived from an EMBL/GenBank/DDBJ whole genome shotgun (WGS) entry which is preliminary data.</text>
</comment>
<proteinExistence type="predicted"/>
<feature type="region of interest" description="Disordered" evidence="1">
    <location>
        <begin position="41"/>
        <end position="66"/>
    </location>
</feature>
<dbReference type="Proteomes" id="UP001479436">
    <property type="component" value="Unassembled WGS sequence"/>
</dbReference>
<feature type="compositionally biased region" description="Gly residues" evidence="1">
    <location>
        <begin position="53"/>
        <end position="66"/>
    </location>
</feature>